<keyword evidence="1" id="KW-0479">Metal-binding</keyword>
<dbReference type="RefSeq" id="XP_066705028.1">
    <property type="nucleotide sequence ID" value="XM_066839964.1"/>
</dbReference>
<keyword evidence="2" id="KW-0862">Zinc</keyword>
<organism evidence="6 7">
    <name type="scientific">Apiospora aurea</name>
    <dbReference type="NCBI Taxonomy" id="335848"/>
    <lineage>
        <taxon>Eukaryota</taxon>
        <taxon>Fungi</taxon>
        <taxon>Dikarya</taxon>
        <taxon>Ascomycota</taxon>
        <taxon>Pezizomycotina</taxon>
        <taxon>Sordariomycetes</taxon>
        <taxon>Xylariomycetidae</taxon>
        <taxon>Amphisphaeriales</taxon>
        <taxon>Apiosporaceae</taxon>
        <taxon>Apiospora</taxon>
    </lineage>
</organism>
<feature type="non-terminal residue" evidence="6">
    <location>
        <position position="347"/>
    </location>
</feature>
<keyword evidence="7" id="KW-1185">Reference proteome</keyword>
<evidence type="ECO:0000313" key="6">
    <source>
        <dbReference type="EMBL" id="KAK7962917.1"/>
    </source>
</evidence>
<keyword evidence="4" id="KW-0804">Transcription</keyword>
<accession>A0ABR1QSJ2</accession>
<protein>
    <submittedName>
        <fullName evidence="6">Uncharacterized protein</fullName>
    </submittedName>
</protein>
<dbReference type="EMBL" id="JAQQWE010000002">
    <property type="protein sequence ID" value="KAK7962917.1"/>
    <property type="molecule type" value="Genomic_DNA"/>
</dbReference>
<evidence type="ECO:0000256" key="5">
    <source>
        <dbReference type="ARBA" id="ARBA00023242"/>
    </source>
</evidence>
<evidence type="ECO:0000313" key="7">
    <source>
        <dbReference type="Proteomes" id="UP001391051"/>
    </source>
</evidence>
<gene>
    <name evidence="6" type="ORF">PG986_003742</name>
</gene>
<reference evidence="6 7" key="1">
    <citation type="submission" date="2023-01" db="EMBL/GenBank/DDBJ databases">
        <title>Analysis of 21 Apiospora genomes using comparative genomics revels a genus with tremendous synthesis potential of carbohydrate active enzymes and secondary metabolites.</title>
        <authorList>
            <person name="Sorensen T."/>
        </authorList>
    </citation>
    <scope>NUCLEOTIDE SEQUENCE [LARGE SCALE GENOMIC DNA]</scope>
    <source>
        <strain evidence="6 7">CBS 24483</strain>
    </source>
</reference>
<evidence type="ECO:0000256" key="1">
    <source>
        <dbReference type="ARBA" id="ARBA00022723"/>
    </source>
</evidence>
<evidence type="ECO:0000256" key="4">
    <source>
        <dbReference type="ARBA" id="ARBA00023163"/>
    </source>
</evidence>
<dbReference type="PANTHER" id="PTHR47660:SF3">
    <property type="entry name" value="FINGER DOMAIN PROTEIN, PUTATIVE (AFU_ORTHOLOGUE AFUA_4G03310)-RELATED"/>
    <property type="match status" value="1"/>
</dbReference>
<dbReference type="PANTHER" id="PTHR47660">
    <property type="entry name" value="TRANSCRIPTION FACTOR WITH C2H2 AND ZN(2)-CYS(6) DNA BINDING DOMAIN (EUROFUNG)-RELATED-RELATED"/>
    <property type="match status" value="1"/>
</dbReference>
<keyword evidence="5" id="KW-0539">Nucleus</keyword>
<comment type="caution">
    <text evidence="6">The sequence shown here is derived from an EMBL/GenBank/DDBJ whole genome shotgun (WGS) entry which is preliminary data.</text>
</comment>
<name>A0ABR1QSJ2_9PEZI</name>
<sequence>MHESPETHDSSEGPTVGEPEVISAYVIPNTSPPRPGGYSANEVALDWARSVGLPATAVISEDRRRVLLGAAPGTPSSDLVVRRTMHFVIRVLRSWPRLMATAHHTAQLPPIIHNFQIRDGALPKPLAHCYTLAKMWDGEVGGSGELVQRTILDEVHRLFREVISYDEADLLVAAQSVLIMLIILFFGGAVDGPGLGVKSQAQLVTQLWDVKERLADTGLFLPEESSHTRPSWRSWAAASAKRRTILAMHHLEWAWSLQAGYPVLTCFELAAVPAPAAGHLWRETNETRWESLYDDWLRLWKRNGGYKIGELFNLQAEGSLDRRSEKWLAEADEFGVMLMAEINAVGD</sequence>
<proteinExistence type="predicted"/>
<keyword evidence="3" id="KW-0805">Transcription regulation</keyword>
<dbReference type="GeneID" id="92073026"/>
<evidence type="ECO:0000256" key="3">
    <source>
        <dbReference type="ARBA" id="ARBA00023015"/>
    </source>
</evidence>
<evidence type="ECO:0000256" key="2">
    <source>
        <dbReference type="ARBA" id="ARBA00022833"/>
    </source>
</evidence>
<dbReference type="Proteomes" id="UP001391051">
    <property type="component" value="Unassembled WGS sequence"/>
</dbReference>